<evidence type="ECO:0000313" key="6">
    <source>
        <dbReference type="EMBL" id="MFC0673575.1"/>
    </source>
</evidence>
<accession>A0ABV6R9B3</accession>
<name>A0ABV6R9B3_9MICO</name>
<sequence length="253" mass="26512">MKRKTMYSGLLALGAGAVLALGGAGAASAHGWVTDAPSRQDHCASGTTAFDCGAIQYEPQSVEAPQGSMKCSGGNAAFAILDDESKDWPRTEVSSSLDLTWSITAQHRTSTWEYFVDGQPWRTFDEGGQLPPKSVTHTLDNLPEGEHTILARWNIADTANAFYSCIDVTVGAGGSGGEGETGGGSGGSTDPEEPTTPEEPGTCGAAWDPRATYWGGDTVSHDGATYRADWWTRGEEPGTTGTWGVWKAVGDCA</sequence>
<dbReference type="InterPro" id="IPR004302">
    <property type="entry name" value="Cellulose/chitin-bd_N"/>
</dbReference>
<proteinExistence type="predicted"/>
<keyword evidence="2" id="KW-0378">Hydrolase</keyword>
<dbReference type="CDD" id="cd12215">
    <property type="entry name" value="ChiC_BD"/>
    <property type="match status" value="1"/>
</dbReference>
<dbReference type="PANTHER" id="PTHR34823:SF1">
    <property type="entry name" value="CHITIN-BINDING TYPE-4 DOMAIN-CONTAINING PROTEIN"/>
    <property type="match status" value="1"/>
</dbReference>
<comment type="caution">
    <text evidence="6">The sequence shown here is derived from an EMBL/GenBank/DDBJ whole genome shotgun (WGS) entry which is preliminary data.</text>
</comment>
<feature type="region of interest" description="Disordered" evidence="3">
    <location>
        <begin position="174"/>
        <end position="209"/>
    </location>
</feature>
<keyword evidence="7" id="KW-1185">Reference proteome</keyword>
<dbReference type="GO" id="GO:0004497">
    <property type="term" value="F:monooxygenase activity"/>
    <property type="evidence" value="ECO:0007669"/>
    <property type="project" value="UniProtKB-KW"/>
</dbReference>
<feature type="chain" id="PRO_5045101297" evidence="4">
    <location>
        <begin position="21"/>
        <end position="253"/>
    </location>
</feature>
<feature type="compositionally biased region" description="Gly residues" evidence="3">
    <location>
        <begin position="174"/>
        <end position="187"/>
    </location>
</feature>
<organism evidence="6 7">
    <name type="scientific">Brachybacterium hainanense</name>
    <dbReference type="NCBI Taxonomy" id="1541174"/>
    <lineage>
        <taxon>Bacteria</taxon>
        <taxon>Bacillati</taxon>
        <taxon>Actinomycetota</taxon>
        <taxon>Actinomycetes</taxon>
        <taxon>Micrococcales</taxon>
        <taxon>Dermabacteraceae</taxon>
        <taxon>Brachybacterium</taxon>
    </lineage>
</organism>
<keyword evidence="6" id="KW-0503">Monooxygenase</keyword>
<dbReference type="InterPro" id="IPR014756">
    <property type="entry name" value="Ig_E-set"/>
</dbReference>
<evidence type="ECO:0000256" key="2">
    <source>
        <dbReference type="ARBA" id="ARBA00022801"/>
    </source>
</evidence>
<dbReference type="RefSeq" id="WP_376979239.1">
    <property type="nucleotide sequence ID" value="NZ_JBHLSV010000005.1"/>
</dbReference>
<evidence type="ECO:0000256" key="4">
    <source>
        <dbReference type="SAM" id="SignalP"/>
    </source>
</evidence>
<feature type="signal peptide" evidence="4">
    <location>
        <begin position="1"/>
        <end position="20"/>
    </location>
</feature>
<dbReference type="InterPro" id="IPR051024">
    <property type="entry name" value="GlcNAc_Chitin_IntDeg"/>
</dbReference>
<dbReference type="InterPro" id="IPR003610">
    <property type="entry name" value="CBM5/12"/>
</dbReference>
<evidence type="ECO:0000256" key="3">
    <source>
        <dbReference type="SAM" id="MobiDB-lite"/>
    </source>
</evidence>
<dbReference type="InterPro" id="IPR036573">
    <property type="entry name" value="CBM_sf_5/12"/>
</dbReference>
<dbReference type="Gene3D" id="2.70.50.50">
    <property type="entry name" value="chitin-binding protein cbp21"/>
    <property type="match status" value="1"/>
</dbReference>
<reference evidence="6 7" key="1">
    <citation type="submission" date="2024-09" db="EMBL/GenBank/DDBJ databases">
        <authorList>
            <person name="Sun Q."/>
            <person name="Mori K."/>
        </authorList>
    </citation>
    <scope>NUCLEOTIDE SEQUENCE [LARGE SCALE GENOMIC DNA]</scope>
    <source>
        <strain evidence="6 7">CICC 10874</strain>
    </source>
</reference>
<keyword evidence="1 4" id="KW-0732">Signal</keyword>
<dbReference type="PANTHER" id="PTHR34823">
    <property type="entry name" value="GLCNAC-BINDING PROTEIN A"/>
    <property type="match status" value="1"/>
</dbReference>
<dbReference type="SUPFAM" id="SSF51055">
    <property type="entry name" value="Carbohydrate binding domain"/>
    <property type="match status" value="1"/>
</dbReference>
<evidence type="ECO:0000313" key="7">
    <source>
        <dbReference type="Proteomes" id="UP001589793"/>
    </source>
</evidence>
<gene>
    <name evidence="6" type="ORF">ACFFF6_06360</name>
</gene>
<dbReference type="CDD" id="cd21177">
    <property type="entry name" value="LPMO_AA10"/>
    <property type="match status" value="1"/>
</dbReference>
<dbReference type="Pfam" id="PF03067">
    <property type="entry name" value="LPMO_10"/>
    <property type="match status" value="1"/>
</dbReference>
<evidence type="ECO:0000256" key="1">
    <source>
        <dbReference type="ARBA" id="ARBA00022729"/>
    </source>
</evidence>
<keyword evidence="6" id="KW-0560">Oxidoreductase</keyword>
<dbReference type="Pfam" id="PF02839">
    <property type="entry name" value="CBM_5_12"/>
    <property type="match status" value="1"/>
</dbReference>
<dbReference type="EMBL" id="JBHLSV010000005">
    <property type="protein sequence ID" value="MFC0673575.1"/>
    <property type="molecule type" value="Genomic_DNA"/>
</dbReference>
<feature type="domain" description="Chitin-binding type-3" evidence="5">
    <location>
        <begin position="204"/>
        <end position="249"/>
    </location>
</feature>
<dbReference type="SUPFAM" id="SSF81296">
    <property type="entry name" value="E set domains"/>
    <property type="match status" value="1"/>
</dbReference>
<dbReference type="SMART" id="SM00495">
    <property type="entry name" value="ChtBD3"/>
    <property type="match status" value="1"/>
</dbReference>
<dbReference type="Gene3D" id="2.10.10.20">
    <property type="entry name" value="Carbohydrate-binding module superfamily 5/12"/>
    <property type="match status" value="1"/>
</dbReference>
<protein>
    <submittedName>
        <fullName evidence="6">Lytic polysaccharide monooxygenase</fullName>
    </submittedName>
</protein>
<dbReference type="Proteomes" id="UP001589793">
    <property type="component" value="Unassembled WGS sequence"/>
</dbReference>
<evidence type="ECO:0000259" key="5">
    <source>
        <dbReference type="SMART" id="SM00495"/>
    </source>
</evidence>